<accession>A0ABM9QAB2</accession>
<keyword evidence="4" id="KW-1185">Reference proteome</keyword>
<dbReference type="EMBL" id="CAKZ01000147">
    <property type="protein sequence ID" value="CCJ82488.1"/>
    <property type="molecule type" value="Genomic_DNA"/>
</dbReference>
<feature type="domain" description="DUF3131" evidence="2">
    <location>
        <begin position="54"/>
        <end position="81"/>
    </location>
</feature>
<keyword evidence="1" id="KW-1133">Transmembrane helix</keyword>
<gene>
    <name evidence="3" type="ORF">BN134_3249</name>
</gene>
<evidence type="ECO:0000313" key="4">
    <source>
        <dbReference type="Proteomes" id="UP000009342"/>
    </source>
</evidence>
<proteinExistence type="predicted"/>
<dbReference type="Proteomes" id="UP000009342">
    <property type="component" value="Unassembled WGS sequence"/>
</dbReference>
<evidence type="ECO:0000313" key="3">
    <source>
        <dbReference type="EMBL" id="CCJ82488.1"/>
    </source>
</evidence>
<protein>
    <recommendedName>
        <fullName evidence="2">DUF3131 domain-containing protein</fullName>
    </recommendedName>
</protein>
<keyword evidence="1" id="KW-0472">Membrane</keyword>
<feature type="transmembrane region" description="Helical" evidence="1">
    <location>
        <begin position="6"/>
        <end position="24"/>
    </location>
</feature>
<comment type="caution">
    <text evidence="3">The sequence shown here is derived from an EMBL/GenBank/DDBJ whole genome shotgun (WGS) entry which is preliminary data.</text>
</comment>
<organism evidence="3 4">
    <name type="scientific">Cronobacter dublinensis 1210</name>
    <dbReference type="NCBI Taxonomy" id="1208656"/>
    <lineage>
        <taxon>Bacteria</taxon>
        <taxon>Pseudomonadati</taxon>
        <taxon>Pseudomonadota</taxon>
        <taxon>Gammaproteobacteria</taxon>
        <taxon>Enterobacterales</taxon>
        <taxon>Enterobacteriaceae</taxon>
        <taxon>Cronobacter</taxon>
    </lineage>
</organism>
<keyword evidence="1" id="KW-0812">Transmembrane</keyword>
<reference evidence="4" key="1">
    <citation type="journal article" date="2012" name="PLoS ONE">
        <title>Comparative analysis of genome sequences covering the seven cronobacter species.</title>
        <authorList>
            <person name="Joseph S."/>
            <person name="Desai P."/>
            <person name="Ji Y."/>
            <person name="Cummings C.A."/>
            <person name="Shih R."/>
            <person name="Degoricija L."/>
            <person name="Rico A."/>
            <person name="Brzoska P."/>
            <person name="Hamby S.E."/>
            <person name="Masood N."/>
            <person name="Hariri S."/>
            <person name="Sonbol H."/>
            <person name="Chuzhanova N."/>
            <person name="McClelland M."/>
            <person name="Furtado M.R."/>
            <person name="Forsythe S.J."/>
        </authorList>
    </citation>
    <scope>NUCLEOTIDE SEQUENCE [LARGE SCALE GENOMIC DNA]</scope>
    <source>
        <strain evidence="4">1210</strain>
    </source>
</reference>
<dbReference type="InterPro" id="IPR021478">
    <property type="entry name" value="DUF3131"/>
</dbReference>
<name>A0ABM9QAB2_9ENTR</name>
<evidence type="ECO:0000259" key="2">
    <source>
        <dbReference type="Pfam" id="PF11329"/>
    </source>
</evidence>
<dbReference type="Pfam" id="PF11329">
    <property type="entry name" value="DUF3131"/>
    <property type="match status" value="1"/>
</dbReference>
<sequence length="105" mass="11861">MLKTVSRLLLILAVLGALVAWLLLRDDRAGWRWVSHGGWHTTARISALTPQEREWAAIAWRYFENNTQDATGLVNGSDKTPRRFALADRRRADCPYRRARAGSGG</sequence>
<evidence type="ECO:0000256" key="1">
    <source>
        <dbReference type="SAM" id="Phobius"/>
    </source>
</evidence>